<sequence length="274" mass="30297">MRIGIDIDGTSMRLGIVDGGKIYRKIEAPMKADAPKEVIVAHLIELIQKIINSNIRGIGLGISGIVKTDKGIVQNVTNIPSWQKIRIKEILEDEFGIPVFVNNDCNCFAFGERYYGEGTIYHDIVCVTLSIGVGAGIIINNELYKGANTGAGEIGSLPYLHYDFERYCGQKFFVMNGTTVGDAYRLALQGDVEMLSLWNELGRHIGELIKTLLLVYDPQAIILGGDLIIGYELFSQSMFDNIQSFPFKETIENINILVSQREDINLLGAAALVF</sequence>
<organism evidence="2 3">
    <name type="scientific">Dysgonomonas hofstadii</name>
    <dbReference type="NCBI Taxonomy" id="637886"/>
    <lineage>
        <taxon>Bacteria</taxon>
        <taxon>Pseudomonadati</taxon>
        <taxon>Bacteroidota</taxon>
        <taxon>Bacteroidia</taxon>
        <taxon>Bacteroidales</taxon>
        <taxon>Dysgonomonadaceae</taxon>
        <taxon>Dysgonomonas</taxon>
    </lineage>
</organism>
<dbReference type="Proteomes" id="UP000555103">
    <property type="component" value="Unassembled WGS sequence"/>
</dbReference>
<dbReference type="PANTHER" id="PTHR18964:SF149">
    <property type="entry name" value="BIFUNCTIONAL UDP-N-ACETYLGLUCOSAMINE 2-EPIMERASE_N-ACETYLMANNOSAMINE KINASE"/>
    <property type="match status" value="1"/>
</dbReference>
<dbReference type="RefSeq" id="WP_183307979.1">
    <property type="nucleotide sequence ID" value="NZ_JACIEP010000011.1"/>
</dbReference>
<dbReference type="InterPro" id="IPR043129">
    <property type="entry name" value="ATPase_NBD"/>
</dbReference>
<protein>
    <submittedName>
        <fullName evidence="2">Glucokinase</fullName>
        <ecNumber evidence="2">2.7.1.2</ecNumber>
    </submittedName>
</protein>
<dbReference type="SUPFAM" id="SSF53067">
    <property type="entry name" value="Actin-like ATPase domain"/>
    <property type="match status" value="1"/>
</dbReference>
<evidence type="ECO:0000313" key="3">
    <source>
        <dbReference type="Proteomes" id="UP000555103"/>
    </source>
</evidence>
<dbReference type="Pfam" id="PF00480">
    <property type="entry name" value="ROK"/>
    <property type="match status" value="2"/>
</dbReference>
<dbReference type="EC" id="2.7.1.2" evidence="2"/>
<evidence type="ECO:0000256" key="1">
    <source>
        <dbReference type="ARBA" id="ARBA00006479"/>
    </source>
</evidence>
<dbReference type="Gene3D" id="3.30.420.40">
    <property type="match status" value="2"/>
</dbReference>
<dbReference type="GO" id="GO:0004340">
    <property type="term" value="F:glucokinase activity"/>
    <property type="evidence" value="ECO:0007669"/>
    <property type="project" value="UniProtKB-EC"/>
</dbReference>
<comment type="similarity">
    <text evidence="1">Belongs to the ROK (NagC/XylR) family.</text>
</comment>
<keyword evidence="2" id="KW-0808">Transferase</keyword>
<dbReference type="CDD" id="cd23763">
    <property type="entry name" value="ASKHA_ATPase_ROK"/>
    <property type="match status" value="1"/>
</dbReference>
<accession>A0A840CNZ4</accession>
<keyword evidence="3" id="KW-1185">Reference proteome</keyword>
<dbReference type="EMBL" id="JACIEP010000011">
    <property type="protein sequence ID" value="MBB4037116.1"/>
    <property type="molecule type" value="Genomic_DNA"/>
</dbReference>
<dbReference type="InterPro" id="IPR000600">
    <property type="entry name" value="ROK"/>
</dbReference>
<evidence type="ECO:0000313" key="2">
    <source>
        <dbReference type="EMBL" id="MBB4037116.1"/>
    </source>
</evidence>
<dbReference type="PANTHER" id="PTHR18964">
    <property type="entry name" value="ROK (REPRESSOR, ORF, KINASE) FAMILY"/>
    <property type="match status" value="1"/>
</dbReference>
<name>A0A840CNZ4_9BACT</name>
<comment type="caution">
    <text evidence="2">The sequence shown here is derived from an EMBL/GenBank/DDBJ whole genome shotgun (WGS) entry which is preliminary data.</text>
</comment>
<gene>
    <name evidence="2" type="ORF">GGR21_003031</name>
</gene>
<keyword evidence="2" id="KW-0418">Kinase</keyword>
<dbReference type="AlphaFoldDB" id="A0A840CNZ4"/>
<reference evidence="2 3" key="1">
    <citation type="submission" date="2020-08" db="EMBL/GenBank/DDBJ databases">
        <title>Genomic Encyclopedia of Type Strains, Phase IV (KMG-IV): sequencing the most valuable type-strain genomes for metagenomic binning, comparative biology and taxonomic classification.</title>
        <authorList>
            <person name="Goeker M."/>
        </authorList>
    </citation>
    <scope>NUCLEOTIDE SEQUENCE [LARGE SCALE GENOMIC DNA]</scope>
    <source>
        <strain evidence="2 3">DSM 104969</strain>
    </source>
</reference>
<proteinExistence type="inferred from homology"/>